<evidence type="ECO:0000313" key="12">
    <source>
        <dbReference type="EMBL" id="RAG81188.1"/>
    </source>
</evidence>
<evidence type="ECO:0000256" key="3">
    <source>
        <dbReference type="ARBA" id="ARBA00022801"/>
    </source>
</evidence>
<keyword evidence="9" id="KW-1133">Transmembrane helix</keyword>
<sequence>MSALEDDFTPAEIARSRARKREVAPLRYGSMVIGLVVPLVLGFTPVGAGLVRQAGRVGGGGWVATAALGAVALQLVLLVLGLPLSLRAEVVNRRWGLSRRSWRLFAADAAKGFGIGAVLFAGVAVVLYALMRWLPDTWWVLAAIGAAALVVAMSFLLPVVVEPLFNRFTPLPEGELRAALTAMVGASGVRVRDILVSDASRRTSAVNAYVSGIGRTRRVVVWDTTVEQAAPPEVAAVAAHELGHAARRDVLHGTLVGALGAAASVCVLAAALHWSPLLAAAGVAHASDPRSLALVMALGTVGGAVAGPVYNARSRQVEARADAYALDLTRAPETVVAMQRRLAVVNIADLAPHPLAVTLFASHPPTTSRIAQARAWARNHGLPDPPRLGVH</sequence>
<dbReference type="Pfam" id="PF16491">
    <property type="entry name" value="Peptidase_M48_N"/>
    <property type="match status" value="1"/>
</dbReference>
<dbReference type="Pfam" id="PF01435">
    <property type="entry name" value="Peptidase_M48"/>
    <property type="match status" value="1"/>
</dbReference>
<feature type="binding site" evidence="7">
    <location>
        <position position="240"/>
    </location>
    <ligand>
        <name>Zn(2+)</name>
        <dbReference type="ChEBI" id="CHEBI:29105"/>
        <note>catalytic</note>
    </ligand>
</feature>
<dbReference type="InterPro" id="IPR032456">
    <property type="entry name" value="Peptidase_M48_N"/>
</dbReference>
<evidence type="ECO:0000256" key="1">
    <source>
        <dbReference type="ARBA" id="ARBA00022670"/>
    </source>
</evidence>
<dbReference type="GO" id="GO:0071586">
    <property type="term" value="P:CAAX-box protein processing"/>
    <property type="evidence" value="ECO:0007669"/>
    <property type="project" value="InterPro"/>
</dbReference>
<protein>
    <submittedName>
        <fullName evidence="12">M48 family peptidase</fullName>
    </submittedName>
</protein>
<evidence type="ECO:0000259" key="11">
    <source>
        <dbReference type="Pfam" id="PF16491"/>
    </source>
</evidence>
<feature type="domain" description="Peptidase M48" evidence="10">
    <location>
        <begin position="171"/>
        <end position="376"/>
    </location>
</feature>
<evidence type="ECO:0000256" key="4">
    <source>
        <dbReference type="ARBA" id="ARBA00022833"/>
    </source>
</evidence>
<keyword evidence="5 8" id="KW-0482">Metalloprotease</keyword>
<evidence type="ECO:0000256" key="5">
    <source>
        <dbReference type="ARBA" id="ARBA00023049"/>
    </source>
</evidence>
<feature type="binding site" evidence="7">
    <location>
        <position position="318"/>
    </location>
    <ligand>
        <name>Zn(2+)</name>
        <dbReference type="ChEBI" id="CHEBI:29105"/>
        <note>catalytic</note>
    </ligand>
</feature>
<dbReference type="EMBL" id="QKYN01000173">
    <property type="protein sequence ID" value="RAG81188.1"/>
    <property type="molecule type" value="Genomic_DNA"/>
</dbReference>
<feature type="transmembrane region" description="Helical" evidence="9">
    <location>
        <begin position="105"/>
        <end position="131"/>
    </location>
</feature>
<evidence type="ECO:0000256" key="9">
    <source>
        <dbReference type="SAM" id="Phobius"/>
    </source>
</evidence>
<feature type="domain" description="CAAX prenyl protease 1 N-terminal" evidence="11">
    <location>
        <begin position="3"/>
        <end position="167"/>
    </location>
</feature>
<evidence type="ECO:0000256" key="2">
    <source>
        <dbReference type="ARBA" id="ARBA00022723"/>
    </source>
</evidence>
<name>A0A2X0J1G5_9ACTN</name>
<feature type="transmembrane region" description="Helical" evidence="9">
    <location>
        <begin position="137"/>
        <end position="161"/>
    </location>
</feature>
<dbReference type="AlphaFoldDB" id="A0A2X0J1G5"/>
<gene>
    <name evidence="12" type="ORF">DN069_34095</name>
</gene>
<feature type="transmembrane region" description="Helical" evidence="9">
    <location>
        <begin position="292"/>
        <end position="310"/>
    </location>
</feature>
<dbReference type="Gene3D" id="3.30.2010.10">
    <property type="entry name" value="Metalloproteases ('zincins'), catalytic domain"/>
    <property type="match status" value="1"/>
</dbReference>
<keyword evidence="9" id="KW-0472">Membrane</keyword>
<feature type="transmembrane region" description="Helical" evidence="9">
    <location>
        <begin position="62"/>
        <end position="84"/>
    </location>
</feature>
<dbReference type="OrthoDB" id="9781930at2"/>
<feature type="active site" description="Proton donor" evidence="6">
    <location>
        <position position="322"/>
    </location>
</feature>
<evidence type="ECO:0000313" key="13">
    <source>
        <dbReference type="Proteomes" id="UP000248889"/>
    </source>
</evidence>
<feature type="active site" evidence="6">
    <location>
        <position position="241"/>
    </location>
</feature>
<proteinExistence type="inferred from homology"/>
<keyword evidence="13" id="KW-1185">Reference proteome</keyword>
<dbReference type="InterPro" id="IPR027057">
    <property type="entry name" value="CAXX_Prtase_1"/>
</dbReference>
<dbReference type="CDD" id="cd07343">
    <property type="entry name" value="M48A_Zmpste24p_like"/>
    <property type="match status" value="1"/>
</dbReference>
<keyword evidence="3 8" id="KW-0378">Hydrolase</keyword>
<dbReference type="RefSeq" id="WP_111507117.1">
    <property type="nucleotide sequence ID" value="NZ_QKYN01000173.1"/>
</dbReference>
<accession>A0A2X0J1G5</accession>
<reference evidence="12 13" key="1">
    <citation type="submission" date="2018-06" db="EMBL/GenBank/DDBJ databases">
        <title>Streptacidiphilus pinicola sp. nov., isolated from pine grove soil.</title>
        <authorList>
            <person name="Roh S.G."/>
            <person name="Park S."/>
            <person name="Kim M.-K."/>
            <person name="Yun B.-R."/>
            <person name="Park J."/>
            <person name="Kim M.J."/>
            <person name="Kim Y.S."/>
            <person name="Kim S.B."/>
        </authorList>
    </citation>
    <scope>NUCLEOTIDE SEQUENCE [LARGE SCALE GENOMIC DNA]</scope>
    <source>
        <strain evidence="12 13">MMS16-CNU450</strain>
    </source>
</reference>
<feature type="binding site" evidence="7">
    <location>
        <position position="244"/>
    </location>
    <ligand>
        <name>Zn(2+)</name>
        <dbReference type="ChEBI" id="CHEBI:29105"/>
        <note>catalytic</note>
    </ligand>
</feature>
<dbReference type="InterPro" id="IPR001915">
    <property type="entry name" value="Peptidase_M48"/>
</dbReference>
<keyword evidence="4 7" id="KW-0862">Zinc</keyword>
<dbReference type="PANTHER" id="PTHR10120">
    <property type="entry name" value="CAAX PRENYL PROTEASE 1"/>
    <property type="match status" value="1"/>
</dbReference>
<keyword evidence="2 7" id="KW-0479">Metal-binding</keyword>
<evidence type="ECO:0000256" key="6">
    <source>
        <dbReference type="PIRSR" id="PIRSR627057-1"/>
    </source>
</evidence>
<comment type="cofactor">
    <cofactor evidence="7 8">
        <name>Zn(2+)</name>
        <dbReference type="ChEBI" id="CHEBI:29105"/>
    </cofactor>
    <text evidence="7 8">Binds 1 zinc ion per subunit.</text>
</comment>
<evidence type="ECO:0000256" key="8">
    <source>
        <dbReference type="RuleBase" id="RU003983"/>
    </source>
</evidence>
<feature type="transmembrane region" description="Helical" evidence="9">
    <location>
        <begin position="250"/>
        <end position="272"/>
    </location>
</feature>
<evidence type="ECO:0000259" key="10">
    <source>
        <dbReference type="Pfam" id="PF01435"/>
    </source>
</evidence>
<keyword evidence="1 8" id="KW-0645">Protease</keyword>
<dbReference type="GO" id="GO:0004222">
    <property type="term" value="F:metalloendopeptidase activity"/>
    <property type="evidence" value="ECO:0007669"/>
    <property type="project" value="InterPro"/>
</dbReference>
<dbReference type="GO" id="GO:0046872">
    <property type="term" value="F:metal ion binding"/>
    <property type="evidence" value="ECO:0007669"/>
    <property type="project" value="UniProtKB-KW"/>
</dbReference>
<keyword evidence="9" id="KW-0812">Transmembrane</keyword>
<comment type="caution">
    <text evidence="12">The sequence shown here is derived from an EMBL/GenBank/DDBJ whole genome shotgun (WGS) entry which is preliminary data.</text>
</comment>
<comment type="similarity">
    <text evidence="8">Belongs to the peptidase M48 family.</text>
</comment>
<organism evidence="12 13">
    <name type="scientific">Streptacidiphilus pinicola</name>
    <dbReference type="NCBI Taxonomy" id="2219663"/>
    <lineage>
        <taxon>Bacteria</taxon>
        <taxon>Bacillati</taxon>
        <taxon>Actinomycetota</taxon>
        <taxon>Actinomycetes</taxon>
        <taxon>Kitasatosporales</taxon>
        <taxon>Streptomycetaceae</taxon>
        <taxon>Streptacidiphilus</taxon>
    </lineage>
</organism>
<feature type="transmembrane region" description="Helical" evidence="9">
    <location>
        <begin position="26"/>
        <end position="50"/>
    </location>
</feature>
<dbReference type="Proteomes" id="UP000248889">
    <property type="component" value="Unassembled WGS sequence"/>
</dbReference>
<evidence type="ECO:0000256" key="7">
    <source>
        <dbReference type="PIRSR" id="PIRSR627057-2"/>
    </source>
</evidence>